<evidence type="ECO:0000256" key="6">
    <source>
        <dbReference type="ARBA" id="ARBA00022989"/>
    </source>
</evidence>
<protein>
    <recommendedName>
        <fullName evidence="10">Elongation of very long chain fatty acids protein</fullName>
        <ecNumber evidence="10">2.3.1.199</ecNumber>
    </recommendedName>
    <alternativeName>
        <fullName evidence="10">Very-long-chain 3-oxoacyl-CoA synthase</fullName>
    </alternativeName>
</protein>
<keyword evidence="3 10" id="KW-0808">Transferase</keyword>
<dbReference type="OrthoDB" id="434092at2759"/>
<feature type="transmembrane region" description="Helical" evidence="10">
    <location>
        <begin position="149"/>
        <end position="167"/>
    </location>
</feature>
<accession>A0A9J6BXA6</accession>
<gene>
    <name evidence="11" type="ORF">PVAND_004162</name>
</gene>
<dbReference type="EC" id="2.3.1.199" evidence="10"/>
<keyword evidence="8 10" id="KW-0472">Membrane</keyword>
<dbReference type="GO" id="GO:0009922">
    <property type="term" value="F:fatty acid elongase activity"/>
    <property type="evidence" value="ECO:0007669"/>
    <property type="project" value="UniProtKB-EC"/>
</dbReference>
<dbReference type="GO" id="GO:0030148">
    <property type="term" value="P:sphingolipid biosynthetic process"/>
    <property type="evidence" value="ECO:0007669"/>
    <property type="project" value="TreeGrafter"/>
</dbReference>
<keyword evidence="12" id="KW-1185">Reference proteome</keyword>
<name>A0A9J6BXA6_POLVA</name>
<feature type="transmembrane region" description="Helical" evidence="10">
    <location>
        <begin position="173"/>
        <end position="192"/>
    </location>
</feature>
<dbReference type="PANTHER" id="PTHR11157">
    <property type="entry name" value="FATTY ACID ACYL TRANSFERASE-RELATED"/>
    <property type="match status" value="1"/>
</dbReference>
<dbReference type="InterPro" id="IPR002076">
    <property type="entry name" value="ELO_fam"/>
</dbReference>
<dbReference type="GO" id="GO:0034626">
    <property type="term" value="P:fatty acid elongation, polyunsaturated fatty acid"/>
    <property type="evidence" value="ECO:0007669"/>
    <property type="project" value="TreeGrafter"/>
</dbReference>
<evidence type="ECO:0000256" key="5">
    <source>
        <dbReference type="ARBA" id="ARBA00022832"/>
    </source>
</evidence>
<feature type="transmembrane region" description="Helical" evidence="10">
    <location>
        <begin position="242"/>
        <end position="258"/>
    </location>
</feature>
<comment type="subcellular location">
    <subcellularLocation>
        <location evidence="1">Membrane</location>
        <topology evidence="1">Multi-pass membrane protein</topology>
    </subcellularLocation>
</comment>
<proteinExistence type="inferred from homology"/>
<evidence type="ECO:0000256" key="4">
    <source>
        <dbReference type="ARBA" id="ARBA00022692"/>
    </source>
</evidence>
<feature type="transmembrane region" description="Helical" evidence="10">
    <location>
        <begin position="67"/>
        <end position="90"/>
    </location>
</feature>
<sequence>MALVLKSVYKFYNYYFNENVDERIKDLFLINSPWPLVIIVTAYLYFVNGNGQKMMKYREPFELNGIINIYNIIQVFLNLYLAIGATWTLIGIKDLNILCIPEARKMISDEGKKIVYFSHLYYLIKVVDLLDTIFFILRKKNNQVSFLHIYHHTIMVVGCYIYIKFMVGGGQPTSLGIINSFVHVVMYSYYFLTSFKPELKKSIWWKKHITQLQMTQFAILVIHFLMPVFTECDYPKGLSAGIAFQNIFMFLLFADFYYKAYVKTKK</sequence>
<comment type="catalytic activity">
    <reaction evidence="10">
        <text>a very-long-chain acyl-CoA + malonyl-CoA + H(+) = a very-long-chain 3-oxoacyl-CoA + CO2 + CoA</text>
        <dbReference type="Rhea" id="RHEA:32727"/>
        <dbReference type="ChEBI" id="CHEBI:15378"/>
        <dbReference type="ChEBI" id="CHEBI:16526"/>
        <dbReference type="ChEBI" id="CHEBI:57287"/>
        <dbReference type="ChEBI" id="CHEBI:57384"/>
        <dbReference type="ChEBI" id="CHEBI:90725"/>
        <dbReference type="ChEBI" id="CHEBI:90736"/>
        <dbReference type="EC" id="2.3.1.199"/>
    </reaction>
</comment>
<evidence type="ECO:0000256" key="3">
    <source>
        <dbReference type="ARBA" id="ARBA00022679"/>
    </source>
</evidence>
<keyword evidence="7 10" id="KW-0443">Lipid metabolism</keyword>
<keyword evidence="2 10" id="KW-0444">Lipid biosynthesis</keyword>
<dbReference type="GO" id="GO:0019367">
    <property type="term" value="P:fatty acid elongation, saturated fatty acid"/>
    <property type="evidence" value="ECO:0007669"/>
    <property type="project" value="TreeGrafter"/>
</dbReference>
<evidence type="ECO:0000256" key="8">
    <source>
        <dbReference type="ARBA" id="ARBA00023136"/>
    </source>
</evidence>
<keyword evidence="5 10" id="KW-0276">Fatty acid metabolism</keyword>
<reference evidence="11" key="1">
    <citation type="submission" date="2021-03" db="EMBL/GenBank/DDBJ databases">
        <title>Chromosome level genome of the anhydrobiotic midge Polypedilum vanderplanki.</title>
        <authorList>
            <person name="Yoshida Y."/>
            <person name="Kikawada T."/>
            <person name="Gusev O."/>
        </authorList>
    </citation>
    <scope>NUCLEOTIDE SEQUENCE</scope>
    <source>
        <strain evidence="11">NIAS01</strain>
        <tissue evidence="11">Whole body or cell culture</tissue>
    </source>
</reference>
<evidence type="ECO:0000313" key="12">
    <source>
        <dbReference type="Proteomes" id="UP001107558"/>
    </source>
</evidence>
<comment type="caution">
    <text evidence="11">The sequence shown here is derived from an EMBL/GenBank/DDBJ whole genome shotgun (WGS) entry which is preliminary data.</text>
</comment>
<dbReference type="GO" id="GO:0034625">
    <property type="term" value="P:fatty acid elongation, monounsaturated fatty acid"/>
    <property type="evidence" value="ECO:0007669"/>
    <property type="project" value="TreeGrafter"/>
</dbReference>
<dbReference type="AlphaFoldDB" id="A0A9J6BXA6"/>
<dbReference type="Proteomes" id="UP001107558">
    <property type="component" value="Chromosome 3"/>
</dbReference>
<feature type="transmembrane region" description="Helical" evidence="10">
    <location>
        <begin position="114"/>
        <end position="137"/>
    </location>
</feature>
<dbReference type="GO" id="GO:0005789">
    <property type="term" value="C:endoplasmic reticulum membrane"/>
    <property type="evidence" value="ECO:0007669"/>
    <property type="project" value="TreeGrafter"/>
</dbReference>
<evidence type="ECO:0000256" key="2">
    <source>
        <dbReference type="ARBA" id="ARBA00022516"/>
    </source>
</evidence>
<keyword evidence="9 10" id="KW-0275">Fatty acid biosynthesis</keyword>
<evidence type="ECO:0000256" key="10">
    <source>
        <dbReference type="RuleBase" id="RU361115"/>
    </source>
</evidence>
<evidence type="ECO:0000256" key="1">
    <source>
        <dbReference type="ARBA" id="ARBA00004141"/>
    </source>
</evidence>
<feature type="transmembrane region" description="Helical" evidence="10">
    <location>
        <begin position="27"/>
        <end position="46"/>
    </location>
</feature>
<evidence type="ECO:0000256" key="9">
    <source>
        <dbReference type="ARBA" id="ARBA00023160"/>
    </source>
</evidence>
<keyword evidence="4 10" id="KW-0812">Transmembrane</keyword>
<dbReference type="GO" id="GO:0042761">
    <property type="term" value="P:very long-chain fatty acid biosynthetic process"/>
    <property type="evidence" value="ECO:0007669"/>
    <property type="project" value="TreeGrafter"/>
</dbReference>
<evidence type="ECO:0000313" key="11">
    <source>
        <dbReference type="EMBL" id="KAG5674179.1"/>
    </source>
</evidence>
<comment type="similarity">
    <text evidence="10">Belongs to the ELO family.</text>
</comment>
<evidence type="ECO:0000256" key="7">
    <source>
        <dbReference type="ARBA" id="ARBA00023098"/>
    </source>
</evidence>
<dbReference type="PANTHER" id="PTHR11157:SF116">
    <property type="entry name" value="ELONGATION OF VERY LONG CHAIN FATTY ACIDS PROTEIN-RELATED"/>
    <property type="match status" value="1"/>
</dbReference>
<dbReference type="EMBL" id="JADBJN010000003">
    <property type="protein sequence ID" value="KAG5674179.1"/>
    <property type="molecule type" value="Genomic_DNA"/>
</dbReference>
<organism evidence="11 12">
    <name type="scientific">Polypedilum vanderplanki</name>
    <name type="common">Sleeping chironomid midge</name>
    <dbReference type="NCBI Taxonomy" id="319348"/>
    <lineage>
        <taxon>Eukaryota</taxon>
        <taxon>Metazoa</taxon>
        <taxon>Ecdysozoa</taxon>
        <taxon>Arthropoda</taxon>
        <taxon>Hexapoda</taxon>
        <taxon>Insecta</taxon>
        <taxon>Pterygota</taxon>
        <taxon>Neoptera</taxon>
        <taxon>Endopterygota</taxon>
        <taxon>Diptera</taxon>
        <taxon>Nematocera</taxon>
        <taxon>Chironomoidea</taxon>
        <taxon>Chironomidae</taxon>
        <taxon>Chironominae</taxon>
        <taxon>Polypedilum</taxon>
        <taxon>Polypedilum</taxon>
    </lineage>
</organism>
<feature type="transmembrane region" description="Helical" evidence="10">
    <location>
        <begin position="212"/>
        <end position="230"/>
    </location>
</feature>
<keyword evidence="6 10" id="KW-1133">Transmembrane helix</keyword>
<dbReference type="Pfam" id="PF01151">
    <property type="entry name" value="ELO"/>
    <property type="match status" value="1"/>
</dbReference>